<dbReference type="AlphaFoldDB" id="A0A0C3EQL0"/>
<reference evidence="1 2" key="1">
    <citation type="submission" date="2014-04" db="EMBL/GenBank/DDBJ databases">
        <authorList>
            <consortium name="DOE Joint Genome Institute"/>
            <person name="Kuo A."/>
            <person name="Tarkka M."/>
            <person name="Buscot F."/>
            <person name="Kohler A."/>
            <person name="Nagy L.G."/>
            <person name="Floudas D."/>
            <person name="Copeland A."/>
            <person name="Barry K.W."/>
            <person name="Cichocki N."/>
            <person name="Veneault-Fourrey C."/>
            <person name="LaButti K."/>
            <person name="Lindquist E.A."/>
            <person name="Lipzen A."/>
            <person name="Lundell T."/>
            <person name="Morin E."/>
            <person name="Murat C."/>
            <person name="Sun H."/>
            <person name="Tunlid A."/>
            <person name="Henrissat B."/>
            <person name="Grigoriev I.V."/>
            <person name="Hibbett D.S."/>
            <person name="Martin F."/>
            <person name="Nordberg H.P."/>
            <person name="Cantor M.N."/>
            <person name="Hua S.X."/>
        </authorList>
    </citation>
    <scope>NUCLEOTIDE SEQUENCE [LARGE SCALE GENOMIC DNA]</scope>
    <source>
        <strain evidence="1 2">F 1598</strain>
    </source>
</reference>
<organism evidence="1 2">
    <name type="scientific">Piloderma croceum (strain F 1598)</name>
    <dbReference type="NCBI Taxonomy" id="765440"/>
    <lineage>
        <taxon>Eukaryota</taxon>
        <taxon>Fungi</taxon>
        <taxon>Dikarya</taxon>
        <taxon>Basidiomycota</taxon>
        <taxon>Agaricomycotina</taxon>
        <taxon>Agaricomycetes</taxon>
        <taxon>Agaricomycetidae</taxon>
        <taxon>Atheliales</taxon>
        <taxon>Atheliaceae</taxon>
        <taxon>Piloderma</taxon>
    </lineage>
</organism>
<reference evidence="2" key="2">
    <citation type="submission" date="2015-01" db="EMBL/GenBank/DDBJ databases">
        <title>Evolutionary Origins and Diversification of the Mycorrhizal Mutualists.</title>
        <authorList>
            <consortium name="DOE Joint Genome Institute"/>
            <consortium name="Mycorrhizal Genomics Consortium"/>
            <person name="Kohler A."/>
            <person name="Kuo A."/>
            <person name="Nagy L.G."/>
            <person name="Floudas D."/>
            <person name="Copeland A."/>
            <person name="Barry K.W."/>
            <person name="Cichocki N."/>
            <person name="Veneault-Fourrey C."/>
            <person name="LaButti K."/>
            <person name="Lindquist E.A."/>
            <person name="Lipzen A."/>
            <person name="Lundell T."/>
            <person name="Morin E."/>
            <person name="Murat C."/>
            <person name="Riley R."/>
            <person name="Ohm R."/>
            <person name="Sun H."/>
            <person name="Tunlid A."/>
            <person name="Henrissat B."/>
            <person name="Grigoriev I.V."/>
            <person name="Hibbett D.S."/>
            <person name="Martin F."/>
        </authorList>
    </citation>
    <scope>NUCLEOTIDE SEQUENCE [LARGE SCALE GENOMIC DNA]</scope>
    <source>
        <strain evidence="2">F 1598</strain>
    </source>
</reference>
<accession>A0A0C3EQL0</accession>
<proteinExistence type="predicted"/>
<protein>
    <submittedName>
        <fullName evidence="1">Uncharacterized protein</fullName>
    </submittedName>
</protein>
<dbReference type="HOGENOM" id="CLU_1636046_0_0_1"/>
<evidence type="ECO:0000313" key="2">
    <source>
        <dbReference type="Proteomes" id="UP000054166"/>
    </source>
</evidence>
<keyword evidence="2" id="KW-1185">Reference proteome</keyword>
<evidence type="ECO:0000313" key="1">
    <source>
        <dbReference type="EMBL" id="KIM74875.1"/>
    </source>
</evidence>
<dbReference type="Proteomes" id="UP000054166">
    <property type="component" value="Unassembled WGS sequence"/>
</dbReference>
<gene>
    <name evidence="1" type="ORF">PILCRDRAFT_14048</name>
</gene>
<dbReference type="EMBL" id="KN833054">
    <property type="protein sequence ID" value="KIM74875.1"/>
    <property type="molecule type" value="Genomic_DNA"/>
</dbReference>
<name>A0A0C3EQL0_PILCF</name>
<sequence>MASNLPWICHRLDDFRRDLNDMGIVEINLDGIYSADVPQSLPLLGTASIHRPRARWKIPLLRRIARGAFLIAQRVLVFPADYVQLLADIVPYTGGYRQRYSLSMSEIRLDSLLQCQPTLKVINVNARGRNGAGRATSEPFALEVKYGNAETGYIRKIEDRLF</sequence>
<dbReference type="InParanoid" id="A0A0C3EQL0"/>